<feature type="transmembrane region" description="Helical" evidence="1">
    <location>
        <begin position="245"/>
        <end position="268"/>
    </location>
</feature>
<name>A0A074L321_9BACT</name>
<dbReference type="AlphaFoldDB" id="A0A074L321"/>
<organism evidence="2 3">
    <name type="scientific">Anditalea andensis</name>
    <dbReference type="NCBI Taxonomy" id="1048983"/>
    <lineage>
        <taxon>Bacteria</taxon>
        <taxon>Pseudomonadati</taxon>
        <taxon>Bacteroidota</taxon>
        <taxon>Cytophagia</taxon>
        <taxon>Cytophagales</taxon>
        <taxon>Cytophagaceae</taxon>
        <taxon>Anditalea</taxon>
    </lineage>
</organism>
<sequence length="433" mass="49980">MAHHTNYNLDQKFDFTAAAKKAIFIVGGIGALLLFIGILLPVLGVGADHAVHHGETGTHDAFHWTQRLFANLWINNVYFIGIGIIGVFFFAIQYAAQAGWSAGLLRVMISFGYWLPVGAIIMIVSFFIVNHDIFHWTHSYIFDANSPEFDRIINNKGNYFYWPMEKGSFPIFYIVRMFAFLGLWIFFFFKLKNLSFQEDLNGGVGYWYTIRKWAAIFLVVFAVTSSISAWDWVMSIDTHWFSTLFGWYVFSSWFVAGLSAMTLVAIFLRERGYLLMVNENHIHDMGKFIFAFSIFWTYLWFSQFLLIYYANIPEESIYFVERLRSDIYSPILFLNIGLNFVLPFFVLMTRDAKRHTIFLKVVCSFIIFGHWVDFFLMVQPGTIGQNGGIGFMEIGMFLVFASAVAFVVLTGLSKNLLVAKNNPMLEESYHHHI</sequence>
<dbReference type="RefSeq" id="WP_035071255.1">
    <property type="nucleotide sequence ID" value="NZ_JMIH01000014.1"/>
</dbReference>
<protein>
    <submittedName>
        <fullName evidence="2">Quinol:cytochrome C oxidoreductase</fullName>
    </submittedName>
</protein>
<dbReference type="PANTHER" id="PTHR43044">
    <property type="match status" value="1"/>
</dbReference>
<feature type="transmembrane region" description="Helical" evidence="1">
    <location>
        <begin position="357"/>
        <end position="377"/>
    </location>
</feature>
<feature type="transmembrane region" description="Helical" evidence="1">
    <location>
        <begin position="171"/>
        <end position="191"/>
    </location>
</feature>
<keyword evidence="1" id="KW-0472">Membrane</keyword>
<keyword evidence="3" id="KW-1185">Reference proteome</keyword>
<dbReference type="EMBL" id="JMIH01000014">
    <property type="protein sequence ID" value="KEO74900.1"/>
    <property type="molecule type" value="Genomic_DNA"/>
</dbReference>
<evidence type="ECO:0000313" key="3">
    <source>
        <dbReference type="Proteomes" id="UP000027821"/>
    </source>
</evidence>
<dbReference type="Proteomes" id="UP000027821">
    <property type="component" value="Unassembled WGS sequence"/>
</dbReference>
<dbReference type="PANTHER" id="PTHR43044:SF1">
    <property type="entry name" value="QUINOL:CYTOCHROME C OXIDOREDUCTASE QUINONE-BINDING SUBUNIT 2"/>
    <property type="match status" value="1"/>
</dbReference>
<feature type="transmembrane region" description="Helical" evidence="1">
    <location>
        <begin position="288"/>
        <end position="310"/>
    </location>
</feature>
<feature type="transmembrane region" description="Helical" evidence="1">
    <location>
        <begin position="212"/>
        <end position="233"/>
    </location>
</feature>
<dbReference type="STRING" id="1048983.EL17_04265"/>
<evidence type="ECO:0000313" key="2">
    <source>
        <dbReference type="EMBL" id="KEO74900.1"/>
    </source>
</evidence>
<keyword evidence="1" id="KW-1133">Transmembrane helix</keyword>
<feature type="transmembrane region" description="Helical" evidence="1">
    <location>
        <begin position="72"/>
        <end position="92"/>
    </location>
</feature>
<evidence type="ECO:0000256" key="1">
    <source>
        <dbReference type="SAM" id="Phobius"/>
    </source>
</evidence>
<comment type="caution">
    <text evidence="2">The sequence shown here is derived from an EMBL/GenBank/DDBJ whole genome shotgun (WGS) entry which is preliminary data.</text>
</comment>
<dbReference type="eggNOG" id="COG4531">
    <property type="taxonomic scope" value="Bacteria"/>
</dbReference>
<feature type="transmembrane region" description="Helical" evidence="1">
    <location>
        <begin position="104"/>
        <end position="129"/>
    </location>
</feature>
<accession>A0A074L321</accession>
<proteinExistence type="predicted"/>
<keyword evidence="1" id="KW-0812">Transmembrane</keyword>
<feature type="transmembrane region" description="Helical" evidence="1">
    <location>
        <begin position="330"/>
        <end position="348"/>
    </location>
</feature>
<feature type="transmembrane region" description="Helical" evidence="1">
    <location>
        <begin position="22"/>
        <end position="43"/>
    </location>
</feature>
<reference evidence="2 3" key="1">
    <citation type="submission" date="2014-04" db="EMBL/GenBank/DDBJ databases">
        <title>Characterization and application of a salt tolerant electro-active bacterium.</title>
        <authorList>
            <person name="Yang L."/>
            <person name="Wei S."/>
            <person name="Tay Q.X.M."/>
        </authorList>
    </citation>
    <scope>NUCLEOTIDE SEQUENCE [LARGE SCALE GENOMIC DNA]</scope>
    <source>
        <strain evidence="2 3">LY1</strain>
    </source>
</reference>
<dbReference type="OrthoDB" id="140980at2"/>
<feature type="transmembrane region" description="Helical" evidence="1">
    <location>
        <begin position="389"/>
        <end position="412"/>
    </location>
</feature>
<gene>
    <name evidence="2" type="ORF">EL17_04265</name>
</gene>